<dbReference type="Pfam" id="PF13668">
    <property type="entry name" value="Ferritin_2"/>
    <property type="match status" value="1"/>
</dbReference>
<name>A0AAW1QIF7_9CHLO</name>
<evidence type="ECO:0000313" key="2">
    <source>
        <dbReference type="EMBL" id="KAK9821060.1"/>
    </source>
</evidence>
<comment type="caution">
    <text evidence="2">The sequence shown here is derived from an EMBL/GenBank/DDBJ whole genome shotgun (WGS) entry which is preliminary data.</text>
</comment>
<protein>
    <submittedName>
        <fullName evidence="2">Uncharacterized protein</fullName>
    </submittedName>
</protein>
<dbReference type="PANTHER" id="PTHR31694:SF26">
    <property type="entry name" value="OS05G0151100 PROTEIN"/>
    <property type="match status" value="1"/>
</dbReference>
<keyword evidence="3" id="KW-1185">Reference proteome</keyword>
<proteinExistence type="predicted"/>
<evidence type="ECO:0000256" key="1">
    <source>
        <dbReference type="SAM" id="SignalP"/>
    </source>
</evidence>
<keyword evidence="1" id="KW-0732">Signal</keyword>
<gene>
    <name evidence="2" type="ORF">WJX74_007096</name>
</gene>
<reference evidence="2 3" key="1">
    <citation type="journal article" date="2024" name="Nat. Commun.">
        <title>Phylogenomics reveals the evolutionary origins of lichenization in chlorophyte algae.</title>
        <authorList>
            <person name="Puginier C."/>
            <person name="Libourel C."/>
            <person name="Otte J."/>
            <person name="Skaloud P."/>
            <person name="Haon M."/>
            <person name="Grisel S."/>
            <person name="Petersen M."/>
            <person name="Berrin J.G."/>
            <person name="Delaux P.M."/>
            <person name="Dal Grande F."/>
            <person name="Keller J."/>
        </authorList>
    </citation>
    <scope>NUCLEOTIDE SEQUENCE [LARGE SCALE GENOMIC DNA]</scope>
    <source>
        <strain evidence="2 3">SAG 2145</strain>
    </source>
</reference>
<accession>A0AAW1QIF7</accession>
<dbReference type="EMBL" id="JALJOS010000041">
    <property type="protein sequence ID" value="KAK9821060.1"/>
    <property type="molecule type" value="Genomic_DNA"/>
</dbReference>
<dbReference type="PANTHER" id="PTHR31694">
    <property type="entry name" value="DESICCATION-LIKE PROTEIN"/>
    <property type="match status" value="1"/>
</dbReference>
<sequence>MAHKGFTHLLSASMALFLWLMVPAWAQTDTDILNFALQLECLEGEFYNYAAGNGGLPASDRGGGPAPIGGRAAKLGGQTLALAKEIALNEKRHVEFLRSALGSQAVPCPLVNLTAFGDAFNTAVAPNTFNPPFSPFNDDLSFLLATFLFEDYWCVCIPRCGATAKQQSQPGSSCWQLCNRAVYKISDGLAALRAKLGGGSNQGVTNPDGSPQVVPVDGNSQTIPRTTAQIIAIGTGGSPTKKGLFFPNGLNGSIK</sequence>
<organism evidence="2 3">
    <name type="scientific">Apatococcus lobatus</name>
    <dbReference type="NCBI Taxonomy" id="904363"/>
    <lineage>
        <taxon>Eukaryota</taxon>
        <taxon>Viridiplantae</taxon>
        <taxon>Chlorophyta</taxon>
        <taxon>core chlorophytes</taxon>
        <taxon>Trebouxiophyceae</taxon>
        <taxon>Chlorellales</taxon>
        <taxon>Chlorellaceae</taxon>
        <taxon>Apatococcus</taxon>
    </lineage>
</organism>
<dbReference type="InterPro" id="IPR052965">
    <property type="entry name" value="Pigment-catalase-like"/>
</dbReference>
<feature type="chain" id="PRO_5043889687" evidence="1">
    <location>
        <begin position="27"/>
        <end position="255"/>
    </location>
</feature>
<feature type="signal peptide" evidence="1">
    <location>
        <begin position="1"/>
        <end position="26"/>
    </location>
</feature>
<evidence type="ECO:0000313" key="3">
    <source>
        <dbReference type="Proteomes" id="UP001438707"/>
    </source>
</evidence>
<dbReference type="Proteomes" id="UP001438707">
    <property type="component" value="Unassembled WGS sequence"/>
</dbReference>
<dbReference type="AlphaFoldDB" id="A0AAW1QIF7"/>